<evidence type="ECO:0000256" key="2">
    <source>
        <dbReference type="ARBA" id="ARBA00022448"/>
    </source>
</evidence>
<dbReference type="GO" id="GO:0005524">
    <property type="term" value="F:ATP binding"/>
    <property type="evidence" value="ECO:0007669"/>
    <property type="project" value="UniProtKB-KW"/>
</dbReference>
<proteinExistence type="inferred from homology"/>
<dbReference type="InterPro" id="IPR003593">
    <property type="entry name" value="AAA+_ATPase"/>
</dbReference>
<dbReference type="InterPro" id="IPR050763">
    <property type="entry name" value="ABC_transporter_ATP-binding"/>
</dbReference>
<evidence type="ECO:0000259" key="6">
    <source>
        <dbReference type="PROSITE" id="PS50893"/>
    </source>
</evidence>
<feature type="compositionally biased region" description="Basic residues" evidence="5">
    <location>
        <begin position="233"/>
        <end position="259"/>
    </location>
</feature>
<reference evidence="7" key="1">
    <citation type="submission" date="2018-05" db="EMBL/GenBank/DDBJ databases">
        <authorList>
            <person name="Lanie J.A."/>
            <person name="Ng W.-L."/>
            <person name="Kazmierczak K.M."/>
            <person name="Andrzejewski T.M."/>
            <person name="Davidsen T.M."/>
            <person name="Wayne K.J."/>
            <person name="Tettelin H."/>
            <person name="Glass J.I."/>
            <person name="Rusch D."/>
            <person name="Podicherti R."/>
            <person name="Tsui H.-C.T."/>
            <person name="Winkler M.E."/>
        </authorList>
    </citation>
    <scope>NUCLEOTIDE SEQUENCE</scope>
</reference>
<evidence type="ECO:0000313" key="7">
    <source>
        <dbReference type="EMBL" id="SVA18395.1"/>
    </source>
</evidence>
<feature type="domain" description="ABC transporter" evidence="6">
    <location>
        <begin position="9"/>
        <end position="237"/>
    </location>
</feature>
<dbReference type="Gene3D" id="3.40.50.300">
    <property type="entry name" value="P-loop containing nucleotide triphosphate hydrolases"/>
    <property type="match status" value="1"/>
</dbReference>
<dbReference type="PROSITE" id="PS50893">
    <property type="entry name" value="ABC_TRANSPORTER_2"/>
    <property type="match status" value="1"/>
</dbReference>
<keyword evidence="4" id="KW-0067">ATP-binding</keyword>
<keyword evidence="2" id="KW-0813">Transport</keyword>
<dbReference type="AlphaFoldDB" id="A0A381TQS6"/>
<comment type="similarity">
    <text evidence="1">Belongs to the ABC transporter superfamily.</text>
</comment>
<dbReference type="SUPFAM" id="SSF52540">
    <property type="entry name" value="P-loop containing nucleoside triphosphate hydrolases"/>
    <property type="match status" value="1"/>
</dbReference>
<organism evidence="7">
    <name type="scientific">marine metagenome</name>
    <dbReference type="NCBI Taxonomy" id="408172"/>
    <lineage>
        <taxon>unclassified sequences</taxon>
        <taxon>metagenomes</taxon>
        <taxon>ecological metagenomes</taxon>
    </lineage>
</organism>
<feature type="region of interest" description="Disordered" evidence="5">
    <location>
        <begin position="219"/>
        <end position="259"/>
    </location>
</feature>
<dbReference type="PANTHER" id="PTHR42711">
    <property type="entry name" value="ABC TRANSPORTER ATP-BINDING PROTEIN"/>
    <property type="match status" value="1"/>
</dbReference>
<dbReference type="InterPro" id="IPR003439">
    <property type="entry name" value="ABC_transporter-like_ATP-bd"/>
</dbReference>
<accession>A0A381TQS6</accession>
<dbReference type="EMBL" id="UINC01005007">
    <property type="protein sequence ID" value="SVA18395.1"/>
    <property type="molecule type" value="Genomic_DNA"/>
</dbReference>
<dbReference type="GO" id="GO:0016887">
    <property type="term" value="F:ATP hydrolysis activity"/>
    <property type="evidence" value="ECO:0007669"/>
    <property type="project" value="InterPro"/>
</dbReference>
<dbReference type="PANTHER" id="PTHR42711:SF5">
    <property type="entry name" value="ABC TRANSPORTER ATP-BINDING PROTEIN NATA"/>
    <property type="match status" value="1"/>
</dbReference>
<protein>
    <recommendedName>
        <fullName evidence="6">ABC transporter domain-containing protein</fullName>
    </recommendedName>
</protein>
<sequence length="259" mass="29675">MNEVKRLIFKVDGLKKSYGSFEALNIKKLDIHPGTIYAIVGPPGSGKTTLLGILSGSIKQSSGSLFFENEPYETNWLGKTIKHDEIFYNYGYADYGSRLPIGKIISKLYGKKSNILMKRHFSSSRFKHLWDRPISNLTKGELHWVGMVLSLESDPRVLLIDEYGVHLTNEMEREFRSQLQKMNRRLGTTIIMSSPNEAVVKNFASVIIFLDNGHISKIRSRSSRQSNRSGRSDKRRRNRNNPGRRQRNYNAKHKKSGNN</sequence>
<dbReference type="InterPro" id="IPR027417">
    <property type="entry name" value="P-loop_NTPase"/>
</dbReference>
<name>A0A381TQS6_9ZZZZ</name>
<evidence type="ECO:0000256" key="4">
    <source>
        <dbReference type="ARBA" id="ARBA00022840"/>
    </source>
</evidence>
<dbReference type="Pfam" id="PF00005">
    <property type="entry name" value="ABC_tran"/>
    <property type="match status" value="1"/>
</dbReference>
<evidence type="ECO:0000256" key="1">
    <source>
        <dbReference type="ARBA" id="ARBA00005417"/>
    </source>
</evidence>
<dbReference type="SMART" id="SM00382">
    <property type="entry name" value="AAA"/>
    <property type="match status" value="1"/>
</dbReference>
<gene>
    <name evidence="7" type="ORF">METZ01_LOCUS71249</name>
</gene>
<evidence type="ECO:0000256" key="5">
    <source>
        <dbReference type="SAM" id="MobiDB-lite"/>
    </source>
</evidence>
<evidence type="ECO:0000256" key="3">
    <source>
        <dbReference type="ARBA" id="ARBA00022741"/>
    </source>
</evidence>
<keyword evidence="3" id="KW-0547">Nucleotide-binding</keyword>